<comment type="similarity">
    <text evidence="5">Belongs to the cytochrome P450 family.</text>
</comment>
<dbReference type="InterPro" id="IPR050121">
    <property type="entry name" value="Cytochrome_P450_monoxygenase"/>
</dbReference>
<dbReference type="PRINTS" id="PR00463">
    <property type="entry name" value="EP450I"/>
</dbReference>
<keyword evidence="3 5" id="KW-0479">Metal-binding</keyword>
<dbReference type="Pfam" id="PF00067">
    <property type="entry name" value="p450"/>
    <property type="match status" value="1"/>
</dbReference>
<dbReference type="PROSITE" id="PS00086">
    <property type="entry name" value="CYTOCHROME_P450"/>
    <property type="match status" value="1"/>
</dbReference>
<evidence type="ECO:0000256" key="3">
    <source>
        <dbReference type="ARBA" id="ARBA00022723"/>
    </source>
</evidence>
<evidence type="ECO:0000256" key="1">
    <source>
        <dbReference type="ARBA" id="ARBA00001971"/>
    </source>
</evidence>
<keyword evidence="5" id="KW-0503">Monooxygenase</keyword>
<dbReference type="PANTHER" id="PTHR24305">
    <property type="entry name" value="CYTOCHROME P450"/>
    <property type="match status" value="1"/>
</dbReference>
<evidence type="ECO:0000256" key="2">
    <source>
        <dbReference type="ARBA" id="ARBA00022617"/>
    </source>
</evidence>
<name>A0ABR0SHP3_9HYPO</name>
<dbReference type="PANTHER" id="PTHR24305:SF188">
    <property type="entry name" value="P450, PUTATIVE (EUROFUNG)-RELATED"/>
    <property type="match status" value="1"/>
</dbReference>
<sequence>MISKLVLLLGLVIAFRGVYLIIINITSSTRSIPGPLLARFTRFWYFKRVYHGRFEYDNLALHQKYGPVVRVAPNMYSIDLPDAMNQVYGVGSKLPKSDWYEAWKHPSPDRWTLFPDRDIKRHAQTRRVFQGLYSMSSLVSYETYVDECADLLETQFFEITKRGGAIDMFHWFQCYAFDVIGNITYSERFGFLDRGEDVSGLMNALHGVSVYSTMAGIFSSWHPYLFAVMNWMGTSGAAGRSYLMQYVEERVRLRRLQKASDPDKFVVGDENSPQDFLEKLMLKNKEAPSKVSDYHMFMMGISNIVAGSDTTAISLSAILYYLIRNPIIMAKLREEVDDCVADGRFAGDHLSFKDSLDLPYLQAAIKEALRLHPATGLPLWRDIPEGGMELNGQFFPAGSTVGLNTWCAHYNEDVFGRDAKEFRPERWIEAEKEGGQRLARMNAYYLPFGQGSRTCVGRHISYLEMAKLVPLLVKKFDFELEKPGLDWETLNYWFVKPVNFWVRVRARC</sequence>
<comment type="caution">
    <text evidence="6">The sequence shown here is derived from an EMBL/GenBank/DDBJ whole genome shotgun (WGS) entry which is preliminary data.</text>
</comment>
<protein>
    <submittedName>
        <fullName evidence="6">Pisatin demethylase</fullName>
    </submittedName>
</protein>
<evidence type="ECO:0000256" key="4">
    <source>
        <dbReference type="ARBA" id="ARBA00023004"/>
    </source>
</evidence>
<keyword evidence="2 5" id="KW-0349">Heme</keyword>
<reference evidence="6 7" key="1">
    <citation type="submission" date="2024-01" db="EMBL/GenBank/DDBJ databases">
        <title>Complete genome of Cladobotryum mycophilum ATHUM6906.</title>
        <authorList>
            <person name="Christinaki A.C."/>
            <person name="Myridakis A.I."/>
            <person name="Kouvelis V.N."/>
        </authorList>
    </citation>
    <scope>NUCLEOTIDE SEQUENCE [LARGE SCALE GENOMIC DNA]</scope>
    <source>
        <strain evidence="6 7">ATHUM6906</strain>
    </source>
</reference>
<accession>A0ABR0SHP3</accession>
<evidence type="ECO:0000313" key="6">
    <source>
        <dbReference type="EMBL" id="KAK5991688.1"/>
    </source>
</evidence>
<evidence type="ECO:0000256" key="5">
    <source>
        <dbReference type="RuleBase" id="RU000461"/>
    </source>
</evidence>
<evidence type="ECO:0000313" key="7">
    <source>
        <dbReference type="Proteomes" id="UP001338125"/>
    </source>
</evidence>
<comment type="cofactor">
    <cofactor evidence="1">
        <name>heme</name>
        <dbReference type="ChEBI" id="CHEBI:30413"/>
    </cofactor>
</comment>
<dbReference type="InterPro" id="IPR036396">
    <property type="entry name" value="Cyt_P450_sf"/>
</dbReference>
<dbReference type="InterPro" id="IPR017972">
    <property type="entry name" value="Cyt_P450_CS"/>
</dbReference>
<dbReference type="Proteomes" id="UP001338125">
    <property type="component" value="Unassembled WGS sequence"/>
</dbReference>
<dbReference type="EMBL" id="JAVFKD010000013">
    <property type="protein sequence ID" value="KAK5991688.1"/>
    <property type="molecule type" value="Genomic_DNA"/>
</dbReference>
<dbReference type="SUPFAM" id="SSF48264">
    <property type="entry name" value="Cytochrome P450"/>
    <property type="match status" value="1"/>
</dbReference>
<dbReference type="PRINTS" id="PR00385">
    <property type="entry name" value="P450"/>
</dbReference>
<keyword evidence="5" id="KW-0560">Oxidoreductase</keyword>
<keyword evidence="4 5" id="KW-0408">Iron</keyword>
<gene>
    <name evidence="6" type="ORF">PT974_07721</name>
</gene>
<dbReference type="Gene3D" id="1.10.630.10">
    <property type="entry name" value="Cytochrome P450"/>
    <property type="match status" value="1"/>
</dbReference>
<keyword evidence="7" id="KW-1185">Reference proteome</keyword>
<dbReference type="CDD" id="cd11060">
    <property type="entry name" value="CYP57A1-like"/>
    <property type="match status" value="1"/>
</dbReference>
<organism evidence="6 7">
    <name type="scientific">Cladobotryum mycophilum</name>
    <dbReference type="NCBI Taxonomy" id="491253"/>
    <lineage>
        <taxon>Eukaryota</taxon>
        <taxon>Fungi</taxon>
        <taxon>Dikarya</taxon>
        <taxon>Ascomycota</taxon>
        <taxon>Pezizomycotina</taxon>
        <taxon>Sordariomycetes</taxon>
        <taxon>Hypocreomycetidae</taxon>
        <taxon>Hypocreales</taxon>
        <taxon>Hypocreaceae</taxon>
        <taxon>Cladobotryum</taxon>
    </lineage>
</organism>
<dbReference type="InterPro" id="IPR002401">
    <property type="entry name" value="Cyt_P450_E_grp-I"/>
</dbReference>
<dbReference type="InterPro" id="IPR001128">
    <property type="entry name" value="Cyt_P450"/>
</dbReference>
<proteinExistence type="inferred from homology"/>